<dbReference type="GO" id="GO:0006281">
    <property type="term" value="P:DNA repair"/>
    <property type="evidence" value="ECO:0007669"/>
    <property type="project" value="UniProtKB-KW"/>
</dbReference>
<feature type="domain" description="PD-(D/E)XK endonuclease-like" evidence="10">
    <location>
        <begin position="778"/>
        <end position="1115"/>
    </location>
</feature>
<dbReference type="RefSeq" id="WP_117969620.1">
    <property type="nucleotide sequence ID" value="NZ_QSFD01000002.1"/>
</dbReference>
<dbReference type="GO" id="GO:0005524">
    <property type="term" value="F:ATP binding"/>
    <property type="evidence" value="ECO:0007669"/>
    <property type="project" value="UniProtKB-KW"/>
</dbReference>
<evidence type="ECO:0000256" key="9">
    <source>
        <dbReference type="ARBA" id="ARBA00023204"/>
    </source>
</evidence>
<dbReference type="InterPro" id="IPR011604">
    <property type="entry name" value="PDDEXK-like_dom_sf"/>
</dbReference>
<dbReference type="Gene3D" id="3.40.50.300">
    <property type="entry name" value="P-loop containing nucleotide triphosphate hydrolases"/>
    <property type="match status" value="3"/>
</dbReference>
<dbReference type="PANTHER" id="PTHR30591">
    <property type="entry name" value="RECBCD ENZYME SUBUNIT RECC"/>
    <property type="match status" value="1"/>
</dbReference>
<name>A0A413RBS7_9FIRM</name>
<dbReference type="InterPro" id="IPR027417">
    <property type="entry name" value="P-loop_NTPase"/>
</dbReference>
<evidence type="ECO:0000256" key="6">
    <source>
        <dbReference type="ARBA" id="ARBA00022839"/>
    </source>
</evidence>
<organism evidence="12 13">
    <name type="scientific">Eubacterium ventriosum</name>
    <dbReference type="NCBI Taxonomy" id="39496"/>
    <lineage>
        <taxon>Bacteria</taxon>
        <taxon>Bacillati</taxon>
        <taxon>Bacillota</taxon>
        <taxon>Clostridia</taxon>
        <taxon>Eubacteriales</taxon>
        <taxon>Eubacteriaceae</taxon>
        <taxon>Eubacterium</taxon>
    </lineage>
</organism>
<evidence type="ECO:0000256" key="4">
    <source>
        <dbReference type="ARBA" id="ARBA00022801"/>
    </source>
</evidence>
<proteinExistence type="predicted"/>
<keyword evidence="1" id="KW-0540">Nuclease</keyword>
<gene>
    <name evidence="12" type="ORF">DW944_02885</name>
</gene>
<feature type="domain" description="ATP-dependent helicase/deoxyribonuclease subunit B N-terminal" evidence="11">
    <location>
        <begin position="5"/>
        <end position="302"/>
    </location>
</feature>
<evidence type="ECO:0000259" key="11">
    <source>
        <dbReference type="Pfam" id="PF21445"/>
    </source>
</evidence>
<evidence type="ECO:0000256" key="1">
    <source>
        <dbReference type="ARBA" id="ARBA00022722"/>
    </source>
</evidence>
<keyword evidence="9" id="KW-0234">DNA repair</keyword>
<protein>
    <submittedName>
        <fullName evidence="12">Uncharacterized protein</fullName>
    </submittedName>
</protein>
<reference evidence="12 13" key="1">
    <citation type="submission" date="2018-08" db="EMBL/GenBank/DDBJ databases">
        <title>A genome reference for cultivated species of the human gut microbiota.</title>
        <authorList>
            <person name="Zou Y."/>
            <person name="Xue W."/>
            <person name="Luo G."/>
        </authorList>
    </citation>
    <scope>NUCLEOTIDE SEQUENCE [LARGE SCALE GENOMIC DNA]</scope>
    <source>
        <strain evidence="12 13">AM44-11BH</strain>
    </source>
</reference>
<sequence length="1144" mass="131668">MAVQFIVGRAGAGKSHYLYEKLIEKSLIYRNKNFIAIVPEQFSMETQKQILTMHPNRGSFNIEVTSMTRLAYTVFEEQGFNEYKVMDDLGKTLIMRKVMEQCKDKLTIYKSKTSMPGFAEKMKTIVSEFKQYGITDDVLNNMKAECDSKPLLRHKLNDVEIISDAFNEYIKEKVITTEDVLTIFCKYISSSDFIKNTYFYIDGFTGFTPIQYQVLELLIKHCAGVKIAITLPEDEFQSLRNAYSKGNNTISKYELFNLSKDTLWKLKDIINRNNIEQQETVIVGEGQAPYRIRDNKELTFLEKNLFRNNSSKYRENCKALEVHSMSNPREEAAYVAGRISELIVDKGYRYNDIAVITGDMDGYYRYIEEEFSKNNIPAFIDHKHNIASNPFVDGIKVAIEIVEKDFSYETVFHLIRLGFLPIDREAVDIMENYVLQSGRRGFKSYGRLWEKAYKGMTAEELDMVNQAREKLVEIIRPLREELKKKKATVREYTKAVYQFVQANNMQRQIDDYRIEFQNQSEISRAKEYEQVYVTIITLLDRIVELMGDEVLTIKEYKQILQAGFESVKVGIIPPGLDTVMVGDIERTRLKDTKRIIFFMGVNDGIIPKAGQAGGIITDTDREFLEKNNYILAPTATDNVFKQKFYLYTIFAKPTEKMCITFSKSGSDGATRRKSYIISTLMNLFENLKIIDEDESEITLNQVTTRSKALDYLSQNIYEYSKEGDSGIFKELMATVMKNKEYSKVINLMFDGAFYSAKNPILDENVARQLYGNKENIGITRLERFAACAYSQFLNNGLKLGERKKFELAAFDIGNLYHSAIKDFFDTINTNNIKWADLDDKKSENIINDSIEKVMEQYENDALNDIARSAFIKKQVKDTSTETVNALVKHIRSGNFLPREYELRIAHGRVDRVDTFEDGNNIYVKVIDYKSGNKVFNVTETFLGLQMQLMVYLKDTVDYIKKNNPDKNVYPAAGLYFHVYDPYVSEIDCEKAVSDFRKKNPDSELSDEELKKMAIEKERFKAYRMSGLVAKEIEIVNAMDHNTITKTGSSAILPVNITKSGVDARSTAIETKTYSKFINYVSNMAGEMQDKIIKGDISINPVEGACDYCPFGGICNFDRKLGSRYRQVEKVSLSDIEEKCNEVDR</sequence>
<keyword evidence="8" id="KW-0238">DNA-binding</keyword>
<keyword evidence="13" id="KW-1185">Reference proteome</keyword>
<evidence type="ECO:0000256" key="8">
    <source>
        <dbReference type="ARBA" id="ARBA00023125"/>
    </source>
</evidence>
<keyword evidence="2" id="KW-0547">Nucleotide-binding</keyword>
<dbReference type="SUPFAM" id="SSF52540">
    <property type="entry name" value="P-loop containing nucleoside triphosphate hydrolases"/>
    <property type="match status" value="1"/>
</dbReference>
<dbReference type="GO" id="GO:0006310">
    <property type="term" value="P:DNA recombination"/>
    <property type="evidence" value="ECO:0007669"/>
    <property type="project" value="TreeGrafter"/>
</dbReference>
<dbReference type="GO" id="GO:0004386">
    <property type="term" value="F:helicase activity"/>
    <property type="evidence" value="ECO:0007669"/>
    <property type="project" value="UniProtKB-KW"/>
</dbReference>
<evidence type="ECO:0000256" key="5">
    <source>
        <dbReference type="ARBA" id="ARBA00022806"/>
    </source>
</evidence>
<dbReference type="Proteomes" id="UP000284779">
    <property type="component" value="Unassembled WGS sequence"/>
</dbReference>
<evidence type="ECO:0000256" key="2">
    <source>
        <dbReference type="ARBA" id="ARBA00022741"/>
    </source>
</evidence>
<dbReference type="Gene3D" id="3.90.320.10">
    <property type="match status" value="1"/>
</dbReference>
<dbReference type="InterPro" id="IPR049035">
    <property type="entry name" value="ADDB_N"/>
</dbReference>
<dbReference type="GO" id="GO:0003677">
    <property type="term" value="F:DNA binding"/>
    <property type="evidence" value="ECO:0007669"/>
    <property type="project" value="UniProtKB-KW"/>
</dbReference>
<dbReference type="Pfam" id="PF21445">
    <property type="entry name" value="ADDB_N"/>
    <property type="match status" value="1"/>
</dbReference>
<evidence type="ECO:0000259" key="10">
    <source>
        <dbReference type="Pfam" id="PF12705"/>
    </source>
</evidence>
<evidence type="ECO:0000256" key="3">
    <source>
        <dbReference type="ARBA" id="ARBA00022763"/>
    </source>
</evidence>
<accession>A0A413RBS7</accession>
<dbReference type="InterPro" id="IPR038726">
    <property type="entry name" value="PDDEXK_AddAB-type"/>
</dbReference>
<keyword evidence="4" id="KW-0378">Hydrolase</keyword>
<evidence type="ECO:0000313" key="12">
    <source>
        <dbReference type="EMBL" id="RHA20102.1"/>
    </source>
</evidence>
<dbReference type="Pfam" id="PF12705">
    <property type="entry name" value="PDDEXK_1"/>
    <property type="match status" value="1"/>
</dbReference>
<evidence type="ECO:0000256" key="7">
    <source>
        <dbReference type="ARBA" id="ARBA00022840"/>
    </source>
</evidence>
<dbReference type="PANTHER" id="PTHR30591:SF1">
    <property type="entry name" value="RECBCD ENZYME SUBUNIT RECC"/>
    <property type="match status" value="1"/>
</dbReference>
<keyword evidence="5" id="KW-0347">Helicase</keyword>
<comment type="caution">
    <text evidence="12">The sequence shown here is derived from an EMBL/GenBank/DDBJ whole genome shotgun (WGS) entry which is preliminary data.</text>
</comment>
<keyword evidence="6" id="KW-0269">Exonuclease</keyword>
<keyword evidence="3" id="KW-0227">DNA damage</keyword>
<evidence type="ECO:0000313" key="13">
    <source>
        <dbReference type="Proteomes" id="UP000284779"/>
    </source>
</evidence>
<dbReference type="GO" id="GO:0004527">
    <property type="term" value="F:exonuclease activity"/>
    <property type="evidence" value="ECO:0007669"/>
    <property type="project" value="UniProtKB-KW"/>
</dbReference>
<dbReference type="AlphaFoldDB" id="A0A413RBS7"/>
<keyword evidence="7" id="KW-0067">ATP-binding</keyword>
<dbReference type="EMBL" id="QSFD01000002">
    <property type="protein sequence ID" value="RHA20102.1"/>
    <property type="molecule type" value="Genomic_DNA"/>
</dbReference>